<accession>A0A5R9KB46</accession>
<protein>
    <recommendedName>
        <fullName evidence="1">Glycoside hydrolase family 2 catalytic domain-containing protein</fullName>
    </recommendedName>
</protein>
<dbReference type="AlphaFoldDB" id="A0A5R9KB46"/>
<gene>
    <name evidence="2" type="ORF">FEM55_14900</name>
</gene>
<evidence type="ECO:0000259" key="1">
    <source>
        <dbReference type="Pfam" id="PF02836"/>
    </source>
</evidence>
<dbReference type="Gene3D" id="3.20.20.80">
    <property type="entry name" value="Glycosidases"/>
    <property type="match status" value="1"/>
</dbReference>
<keyword evidence="3" id="KW-1185">Reference proteome</keyword>
<dbReference type="PROSITE" id="PS51257">
    <property type="entry name" value="PROKAR_LIPOPROTEIN"/>
    <property type="match status" value="1"/>
</dbReference>
<organism evidence="2 3">
    <name type="scientific">Dyadobacter sediminis</name>
    <dbReference type="NCBI Taxonomy" id="1493691"/>
    <lineage>
        <taxon>Bacteria</taxon>
        <taxon>Pseudomonadati</taxon>
        <taxon>Bacteroidota</taxon>
        <taxon>Cytophagia</taxon>
        <taxon>Cytophagales</taxon>
        <taxon>Spirosomataceae</taxon>
        <taxon>Dyadobacter</taxon>
    </lineage>
</organism>
<dbReference type="OrthoDB" id="9801077at2"/>
<dbReference type="GO" id="GO:0005975">
    <property type="term" value="P:carbohydrate metabolic process"/>
    <property type="evidence" value="ECO:0007669"/>
    <property type="project" value="InterPro"/>
</dbReference>
<dbReference type="SUPFAM" id="SSF51445">
    <property type="entry name" value="(Trans)glycosidases"/>
    <property type="match status" value="1"/>
</dbReference>
<dbReference type="EMBL" id="VCEI01000025">
    <property type="protein sequence ID" value="TLU92041.1"/>
    <property type="molecule type" value="Genomic_DNA"/>
</dbReference>
<name>A0A5R9KB46_9BACT</name>
<dbReference type="GO" id="GO:0004553">
    <property type="term" value="F:hydrolase activity, hydrolyzing O-glycosyl compounds"/>
    <property type="evidence" value="ECO:0007669"/>
    <property type="project" value="InterPro"/>
</dbReference>
<dbReference type="Pfam" id="PF02836">
    <property type="entry name" value="Glyco_hydro_2_C"/>
    <property type="match status" value="1"/>
</dbReference>
<comment type="caution">
    <text evidence="2">The sequence shown here is derived from an EMBL/GenBank/DDBJ whole genome shotgun (WGS) entry which is preliminary data.</text>
</comment>
<reference evidence="2 3" key="1">
    <citation type="submission" date="2019-05" db="EMBL/GenBank/DDBJ databases">
        <authorList>
            <person name="Qu J.-H."/>
        </authorList>
    </citation>
    <scope>NUCLEOTIDE SEQUENCE [LARGE SCALE GENOMIC DNA]</scope>
    <source>
        <strain evidence="2 3">Z12</strain>
    </source>
</reference>
<sequence>MLRIQFICVFTWVFLLGCSETTKKLPYRNVQIIKTQGKYILYRNNKPFVVRGASGSTNLRLLSESGGNTIRIWDTTHLGTILDSAHANKIAVIIGLPVSNSKNQALYANPASVAAQHQSFKSLVDRYKSHPAILMWCVGNELDFSDNWSDYAFYKAFNALTDMIHSQDPDHPVTTTVLNFNKKYIANLLLRCDIDLISFNIFSMLPFMRQDLENFSWFWHGPFMVLEWGIDGPWTGTDQTAWSAFIEDSSWKKAQIYLSRYLASMPVENSRFLGSCVFFWGYKQETTHTWFSIFDRYGGKSQPISIMKYIWTGKKPDETYPAVNFMLVNNQGAKDNIILNEGDNATAEIVLFNNKDSIRTIQWEIYKEDWYKINYYENSMNFLHPLKGLLPESQGLKVGFKTPVEEGPYRIFATVYDHKGNFSTCNTPFYVLGLN</sequence>
<feature type="domain" description="Glycoside hydrolase family 2 catalytic" evidence="1">
    <location>
        <begin position="86"/>
        <end position="230"/>
    </location>
</feature>
<dbReference type="Proteomes" id="UP000309788">
    <property type="component" value="Unassembled WGS sequence"/>
</dbReference>
<evidence type="ECO:0000313" key="3">
    <source>
        <dbReference type="Proteomes" id="UP000309788"/>
    </source>
</evidence>
<evidence type="ECO:0000313" key="2">
    <source>
        <dbReference type="EMBL" id="TLU92041.1"/>
    </source>
</evidence>
<dbReference type="InterPro" id="IPR006103">
    <property type="entry name" value="Glyco_hydro_2_cat"/>
</dbReference>
<dbReference type="RefSeq" id="WP_138282150.1">
    <property type="nucleotide sequence ID" value="NZ_BMGE01000003.1"/>
</dbReference>
<proteinExistence type="predicted"/>
<dbReference type="InterPro" id="IPR017853">
    <property type="entry name" value="GH"/>
</dbReference>